<keyword evidence="1 2" id="KW-0732">Signal</keyword>
<dbReference type="NCBIfam" id="TIGR04183">
    <property type="entry name" value="Por_Secre_tail"/>
    <property type="match status" value="1"/>
</dbReference>
<comment type="caution">
    <text evidence="4">The sequence shown here is derived from an EMBL/GenBank/DDBJ whole genome shotgun (WGS) entry which is preliminary data.</text>
</comment>
<reference evidence="4 5" key="1">
    <citation type="submission" date="2019-02" db="EMBL/GenBank/DDBJ databases">
        <title>Hyunsoonleella sp., isolated from marine sediment.</title>
        <authorList>
            <person name="Liu B.-T."/>
        </authorList>
    </citation>
    <scope>NUCLEOTIDE SEQUENCE [LARGE SCALE GENOMIC DNA]</scope>
    <source>
        <strain evidence="4 5">T58</strain>
    </source>
</reference>
<dbReference type="InterPro" id="IPR026444">
    <property type="entry name" value="Secre_tail"/>
</dbReference>
<dbReference type="RefSeq" id="WP_130963773.1">
    <property type="nucleotide sequence ID" value="NZ_SIRT01000004.1"/>
</dbReference>
<dbReference type="Proteomes" id="UP000291142">
    <property type="component" value="Unassembled WGS sequence"/>
</dbReference>
<dbReference type="Pfam" id="PF18962">
    <property type="entry name" value="Por_Secre_tail"/>
    <property type="match status" value="1"/>
</dbReference>
<proteinExistence type="predicted"/>
<feature type="signal peptide" evidence="2">
    <location>
        <begin position="1"/>
        <end position="19"/>
    </location>
</feature>
<feature type="domain" description="Secretion system C-terminal sorting" evidence="3">
    <location>
        <begin position="309"/>
        <end position="375"/>
    </location>
</feature>
<accession>A0A4Q9FHF0</accession>
<sequence>MKRILHAALFILMFCYTFKGISQTYKTDTKDIFTWNTAADDWELELHEVYTYENGGDKETKITGYAMPGMILTHQNIKMYNGNNDIISDERQAWNSVTSQWINSTLVEYTYDASGNLTGETHKTFNFIQNDYINSFREVYSDYSGSDFGKQTSQNWDTNTNPNQWVNDEELVIMYMSPGNPESAIFYEWDNGAWSAYERVEATYSMGMISETLSEEYNGSTWEESERTFFTYENGLEKELLTQIKSGMDWINEDRDTSGYDANGNRIVFTLESWDVPSDDWEPYYKEEKSFSMAGPLSTDLFEDENFKVYPNPAKTIINISSKIAIDKVELYNVLGYKVLETYNAKQLNIENLSGGIYLLKAYGNKATTTKRIVVE</sequence>
<feature type="chain" id="PRO_5020763978" evidence="2">
    <location>
        <begin position="20"/>
        <end position="376"/>
    </location>
</feature>
<dbReference type="OrthoDB" id="1491720at2"/>
<evidence type="ECO:0000256" key="1">
    <source>
        <dbReference type="ARBA" id="ARBA00022729"/>
    </source>
</evidence>
<evidence type="ECO:0000256" key="2">
    <source>
        <dbReference type="SAM" id="SignalP"/>
    </source>
</evidence>
<gene>
    <name evidence="4" type="ORF">EYD45_06695</name>
</gene>
<organism evidence="4 5">
    <name type="scientific">Hyunsoonleella flava</name>
    <dbReference type="NCBI Taxonomy" id="2527939"/>
    <lineage>
        <taxon>Bacteria</taxon>
        <taxon>Pseudomonadati</taxon>
        <taxon>Bacteroidota</taxon>
        <taxon>Flavobacteriia</taxon>
        <taxon>Flavobacteriales</taxon>
        <taxon>Flavobacteriaceae</taxon>
    </lineage>
</organism>
<dbReference type="Gene3D" id="2.40.128.720">
    <property type="match status" value="2"/>
</dbReference>
<evidence type="ECO:0000313" key="4">
    <source>
        <dbReference type="EMBL" id="TBN04303.1"/>
    </source>
</evidence>
<keyword evidence="5" id="KW-1185">Reference proteome</keyword>
<protein>
    <submittedName>
        <fullName evidence="4">T9SS type A sorting domain-containing protein</fullName>
    </submittedName>
</protein>
<name>A0A4Q9FHF0_9FLAO</name>
<dbReference type="EMBL" id="SIRT01000004">
    <property type="protein sequence ID" value="TBN04303.1"/>
    <property type="molecule type" value="Genomic_DNA"/>
</dbReference>
<dbReference type="AlphaFoldDB" id="A0A4Q9FHF0"/>
<evidence type="ECO:0000259" key="3">
    <source>
        <dbReference type="Pfam" id="PF18962"/>
    </source>
</evidence>
<evidence type="ECO:0000313" key="5">
    <source>
        <dbReference type="Proteomes" id="UP000291142"/>
    </source>
</evidence>